<evidence type="ECO:0000313" key="2">
    <source>
        <dbReference type="EMBL" id="GES74819.1"/>
    </source>
</evidence>
<evidence type="ECO:0000256" key="1">
    <source>
        <dbReference type="SAM" id="MobiDB-lite"/>
    </source>
</evidence>
<dbReference type="InterPro" id="IPR027796">
    <property type="entry name" value="OTT_1508_deam-like"/>
</dbReference>
<accession>A0A8H3KVZ2</accession>
<feature type="compositionally biased region" description="Basic and acidic residues" evidence="1">
    <location>
        <begin position="355"/>
        <end position="371"/>
    </location>
</feature>
<reference evidence="2" key="1">
    <citation type="submission" date="2019-10" db="EMBL/GenBank/DDBJ databases">
        <title>Conservation and host-specific expression of non-tandemly repeated heterogenous ribosome RNA gene in arbuscular mycorrhizal fungi.</title>
        <authorList>
            <person name="Maeda T."/>
            <person name="Kobayashi Y."/>
            <person name="Nakagawa T."/>
            <person name="Ezawa T."/>
            <person name="Yamaguchi K."/>
            <person name="Bino T."/>
            <person name="Nishimoto Y."/>
            <person name="Shigenobu S."/>
            <person name="Kawaguchi M."/>
        </authorList>
    </citation>
    <scope>NUCLEOTIDE SEQUENCE</scope>
    <source>
        <strain evidence="2">HR1</strain>
    </source>
</reference>
<proteinExistence type="predicted"/>
<sequence length="394" mass="46195">MLREKEFYGKLCVASGLFFVVGEERVEDFNPTVDDKFSCNIATILARDKEVVAVRLIVLAEKSIILISKNGIWSEEDNNYMRKIERYLKNIAEHPFQGKSLENGDVQAFYRDVMVYCFSKLQTRFEKLKRDITQNPQNEYVSQFVKFASIDVNNIDNVNLFRLSLNCYRFYQSIKAKPNTPKIFLEHLKKVASYHGSLKDIVNCARNEEYKKLFSNVRLRKLDPTSYDKYIYSWSNIIKRFIPDPIKYKDFKKTCLKDPVIANRLRSIYGVINNEILLDFEDVKLSAISVSKRCCYLCESYIKFANDNGYNIIIPGSHKKIYHSWKLPNIKGNSDFNEKSLSYLIEKLDQVIKDETNRSDSREKSRGRDSESDNPDEDYIDFYSKNLTLDFPNF</sequence>
<name>A0A8H3KVZ2_9GLOM</name>
<dbReference type="Pfam" id="PF14441">
    <property type="entry name" value="OTT_1508_deam"/>
    <property type="match status" value="1"/>
</dbReference>
<comment type="caution">
    <text evidence="2">The sequence shown here is derived from an EMBL/GenBank/DDBJ whole genome shotgun (WGS) entry which is preliminary data.</text>
</comment>
<dbReference type="Proteomes" id="UP000615446">
    <property type="component" value="Unassembled WGS sequence"/>
</dbReference>
<dbReference type="EMBL" id="BLAL01000012">
    <property type="protein sequence ID" value="GES74819.1"/>
    <property type="molecule type" value="Genomic_DNA"/>
</dbReference>
<dbReference type="AlphaFoldDB" id="A0A8H3KVZ2"/>
<feature type="region of interest" description="Disordered" evidence="1">
    <location>
        <begin position="355"/>
        <end position="378"/>
    </location>
</feature>
<evidence type="ECO:0000313" key="3">
    <source>
        <dbReference type="Proteomes" id="UP000615446"/>
    </source>
</evidence>
<gene>
    <name evidence="2" type="ORF">RCL2_000228300</name>
</gene>
<protein>
    <submittedName>
        <fullName evidence="2">Uncharacterized protein</fullName>
    </submittedName>
</protein>
<organism evidence="2 3">
    <name type="scientific">Rhizophagus clarus</name>
    <dbReference type="NCBI Taxonomy" id="94130"/>
    <lineage>
        <taxon>Eukaryota</taxon>
        <taxon>Fungi</taxon>
        <taxon>Fungi incertae sedis</taxon>
        <taxon>Mucoromycota</taxon>
        <taxon>Glomeromycotina</taxon>
        <taxon>Glomeromycetes</taxon>
        <taxon>Glomerales</taxon>
        <taxon>Glomeraceae</taxon>
        <taxon>Rhizophagus</taxon>
    </lineage>
</organism>